<reference evidence="1 2" key="1">
    <citation type="submission" date="2020-07" db="EMBL/GenBank/DDBJ databases">
        <authorList>
            <person name="Tyler E."/>
            <person name="Herman J."/>
            <person name="Anderson S."/>
            <person name="Huang C."/>
            <person name="Mingo D."/>
            <person name="O'Donnell J."/>
            <person name="Temple L."/>
        </authorList>
    </citation>
    <scope>NUCLEOTIDE SEQUENCE [LARGE SCALE GENOMIC DNA]</scope>
</reference>
<dbReference type="Proteomes" id="UP000515889">
    <property type="component" value="Segment"/>
</dbReference>
<protein>
    <submittedName>
        <fullName evidence="1">Rz-like spanin</fullName>
    </submittedName>
</protein>
<keyword evidence="2" id="KW-1185">Reference proteome</keyword>
<accession>A0A7G8LJQ9</accession>
<organism evidence="1 2">
    <name type="scientific">Pseudomonas phage Waldo5</name>
    <dbReference type="NCBI Taxonomy" id="2762290"/>
    <lineage>
        <taxon>Viruses</taxon>
        <taxon>Duplodnaviria</taxon>
        <taxon>Heunggongvirae</taxon>
        <taxon>Uroviricota</taxon>
        <taxon>Caudoviricetes</taxon>
        <taxon>Autographivirales</taxon>
        <taxon>Autotranscriptaviridae</taxon>
        <taxon>Studiervirinae</taxon>
        <taxon>Waldovirus</taxon>
        <taxon>Waldovirus waldo5</taxon>
    </lineage>
</organism>
<proteinExistence type="predicted"/>
<evidence type="ECO:0000313" key="2">
    <source>
        <dbReference type="Proteomes" id="UP000515889"/>
    </source>
</evidence>
<sequence>MAIKELVAGIVLFLAALGLAYTKGHSDATDKLTIEYQAAQLAAARQLEVERETTQRTLADISKNWQDYLSASQSTAARTLDDLSAAGIGLRVKLNDALVSCVKRDGGQLTDGRADLHPDTSRFLIEQAQRADAQVRGLQETIRALQGGEHE</sequence>
<dbReference type="EMBL" id="MT711889">
    <property type="protein sequence ID" value="QNJ57481.1"/>
    <property type="molecule type" value="Genomic_DNA"/>
</dbReference>
<evidence type="ECO:0000313" key="1">
    <source>
        <dbReference type="EMBL" id="QNJ57481.1"/>
    </source>
</evidence>
<name>A0A7G8LJQ9_9CAUD</name>